<proteinExistence type="predicted"/>
<gene>
    <name evidence="1" type="ORF">PKOR_11945</name>
</gene>
<sequence length="66" mass="7852">MKEDKLNELERMALEAAHKYWKEYMYQNGKQDNMLTWVRNEDTGEMLCLTKGGYTNRLSEFVNGLD</sequence>
<dbReference type="EMBL" id="CP009621">
    <property type="protein sequence ID" value="AKD03707.1"/>
    <property type="molecule type" value="Genomic_DNA"/>
</dbReference>
<evidence type="ECO:0000313" key="2">
    <source>
        <dbReference type="Proteomes" id="UP000033109"/>
    </source>
</evidence>
<reference evidence="1 2" key="1">
    <citation type="journal article" date="2015" name="Sci. Rep.">
        <title>Unraveling adaptation of Pontibacter korlensis to radiation and infertility in desert through complete genome and comparative transcriptomic analysis.</title>
        <authorList>
            <person name="Dai J."/>
            <person name="Dai W."/>
            <person name="Qiu C."/>
            <person name="Yang Z."/>
            <person name="Zhang Y."/>
            <person name="Zhou M."/>
            <person name="Zhang L."/>
            <person name="Fang C."/>
            <person name="Gao Q."/>
            <person name="Yang Q."/>
            <person name="Li X."/>
            <person name="Wang Z."/>
            <person name="Wang Z."/>
            <person name="Jia Z."/>
            <person name="Chen X."/>
        </authorList>
    </citation>
    <scope>NUCLEOTIDE SEQUENCE [LARGE SCALE GENOMIC DNA]</scope>
    <source>
        <strain evidence="1 2">X14-1T</strain>
    </source>
</reference>
<protein>
    <submittedName>
        <fullName evidence="1">Uncharacterized protein</fullName>
    </submittedName>
</protein>
<evidence type="ECO:0000313" key="1">
    <source>
        <dbReference type="EMBL" id="AKD03707.1"/>
    </source>
</evidence>
<dbReference type="Proteomes" id="UP000033109">
    <property type="component" value="Chromosome"/>
</dbReference>
<keyword evidence="2" id="KW-1185">Reference proteome</keyword>
<dbReference type="RefSeq" id="WP_046310989.1">
    <property type="nucleotide sequence ID" value="NZ_CBCSCY010000002.1"/>
</dbReference>
<dbReference type="HOGENOM" id="CLU_2827501_0_0_10"/>
<dbReference type="PATRIC" id="fig|400092.3.peg.2607"/>
<dbReference type="AlphaFoldDB" id="A0A0E3UWV5"/>
<dbReference type="KEGG" id="pko:PKOR_11945"/>
<accession>A0A0E3UWV5</accession>
<organism evidence="1 2">
    <name type="scientific">Pontibacter korlensis</name>
    <dbReference type="NCBI Taxonomy" id="400092"/>
    <lineage>
        <taxon>Bacteria</taxon>
        <taxon>Pseudomonadati</taxon>
        <taxon>Bacteroidota</taxon>
        <taxon>Cytophagia</taxon>
        <taxon>Cytophagales</taxon>
        <taxon>Hymenobacteraceae</taxon>
        <taxon>Pontibacter</taxon>
    </lineage>
</organism>
<name>A0A0E3UWV5_9BACT</name>